<dbReference type="InterPro" id="IPR003339">
    <property type="entry name" value="ABC/ECF_trnsptr_transmembrane"/>
</dbReference>
<protein>
    <recommendedName>
        <fullName evidence="6">Senescence domain-containing protein</fullName>
    </recommendedName>
</protein>
<evidence type="ECO:0000259" key="6">
    <source>
        <dbReference type="Pfam" id="PF06911"/>
    </source>
</evidence>
<evidence type="ECO:0000256" key="5">
    <source>
        <dbReference type="SAM" id="Phobius"/>
    </source>
</evidence>
<evidence type="ECO:0000313" key="8">
    <source>
        <dbReference type="Proteomes" id="UP000823674"/>
    </source>
</evidence>
<feature type="transmembrane region" description="Helical" evidence="5">
    <location>
        <begin position="466"/>
        <end position="487"/>
    </location>
</feature>
<dbReference type="CDD" id="cd16914">
    <property type="entry name" value="EcfT"/>
    <property type="match status" value="1"/>
</dbReference>
<dbReference type="InterPro" id="IPR009686">
    <property type="entry name" value="Senescence/spartin_C"/>
</dbReference>
<dbReference type="Proteomes" id="UP000823674">
    <property type="component" value="Chromosome A03"/>
</dbReference>
<evidence type="ECO:0000313" key="7">
    <source>
        <dbReference type="EMBL" id="KAG5406033.1"/>
    </source>
</evidence>
<dbReference type="PANTHER" id="PTHR33514:SF13">
    <property type="entry name" value="PROTEIN ABCI12, CHLOROPLASTIC"/>
    <property type="match status" value="1"/>
</dbReference>
<feature type="transmembrane region" description="Helical" evidence="5">
    <location>
        <begin position="756"/>
        <end position="776"/>
    </location>
</feature>
<accession>A0ABQ7N5X7</accession>
<feature type="transmembrane region" description="Helical" evidence="5">
    <location>
        <begin position="648"/>
        <end position="674"/>
    </location>
</feature>
<comment type="subcellular location">
    <subcellularLocation>
        <location evidence="1">Membrane</location>
        <topology evidence="1">Multi-pass membrane protein</topology>
    </subcellularLocation>
</comment>
<keyword evidence="2 5" id="KW-0812">Transmembrane</keyword>
<evidence type="ECO:0000256" key="4">
    <source>
        <dbReference type="ARBA" id="ARBA00023136"/>
    </source>
</evidence>
<proteinExistence type="predicted"/>
<dbReference type="PANTHER" id="PTHR33514">
    <property type="entry name" value="PROTEIN ABCI12, CHLOROPLASTIC"/>
    <property type="match status" value="1"/>
</dbReference>
<keyword evidence="8" id="KW-1185">Reference proteome</keyword>
<dbReference type="Pfam" id="PF02361">
    <property type="entry name" value="CbiQ"/>
    <property type="match status" value="1"/>
</dbReference>
<dbReference type="Pfam" id="PF06911">
    <property type="entry name" value="Senescence"/>
    <property type="match status" value="1"/>
</dbReference>
<evidence type="ECO:0000256" key="1">
    <source>
        <dbReference type="ARBA" id="ARBA00004141"/>
    </source>
</evidence>
<keyword evidence="3 5" id="KW-1133">Transmembrane helix</keyword>
<dbReference type="EMBL" id="JADBGQ010000003">
    <property type="protein sequence ID" value="KAG5406033.1"/>
    <property type="molecule type" value="Genomic_DNA"/>
</dbReference>
<evidence type="ECO:0000256" key="2">
    <source>
        <dbReference type="ARBA" id="ARBA00022692"/>
    </source>
</evidence>
<keyword evidence="4 5" id="KW-0472">Membrane</keyword>
<comment type="caution">
    <text evidence="7">The sequence shown here is derived from an EMBL/GenBank/DDBJ whole genome shotgun (WGS) entry which is preliminary data.</text>
</comment>
<sequence>MKDEDLLQIPGCIVHLANASEPLELASGEFKLVRDSSDDNVALALLVRVGLELQWPVVKDEPMVKVSAHDYLFTLPDKDGDSLGYKVTFSDEEGGVFKKLEILEELMREHSCFSSLSKNKNEIDWKEFSPKAEEYKNVVAKAIAEGTGHIIKGIFICSNSFSKMVQKVGSEITITKETGEKSGHDTEINGGDNNRTPKNNNIITITNIARVETLWEASEMIGAMVLDGEGMISGLIMAPVVKSKLGKALLSTAPGEILLASLDSFDKILGAAEAAEIQTHFATSMAATKLVSKSFGENAGKITGKVLETTGKPTETVQSPPPPTKYITSRQDRISRACLVQSDIEPLMNLSNLPTPHPSLPVNLIPKLPIRHLTPPIIGRSFAIPKLLLHGTPAAKRVFWVRATVDGDGGKTGNWVNRLPIPGLGAENVFRLVSSATGSPIGQFISSPVTFLHSVDPRIKLLSFTVYNYVLVVGLLIELSYGMAINFGSSPSKSKYRCAFGTCCMHSSFVYLCSPKTSLDDVVDVMRFLSLLSCDLSEFLNFSSCKDQLARVSLLSGILFITLGLGSDGAPPMLQSRTPPSSLTGLPDLPMSLTGYSYMLLKLGPLQFTRKGLSVGSTAACLTFIIFQSASICLATTTPEQLALAMRWFLFPLTYIGVPVGEIILTLLLSLRFINLVFDEVRSVALGIVSRRVDWKQLTVLETLDIFASFVRRIFKNIFRHAEQISQAMIVRGFRGESSSHKIYFFSGSSNKFADFASVLGLIGVISTALLSEYLFV</sequence>
<organism evidence="7 8">
    <name type="scientific">Brassica rapa subsp. trilocularis</name>
    <dbReference type="NCBI Taxonomy" id="1813537"/>
    <lineage>
        <taxon>Eukaryota</taxon>
        <taxon>Viridiplantae</taxon>
        <taxon>Streptophyta</taxon>
        <taxon>Embryophyta</taxon>
        <taxon>Tracheophyta</taxon>
        <taxon>Spermatophyta</taxon>
        <taxon>Magnoliopsida</taxon>
        <taxon>eudicotyledons</taxon>
        <taxon>Gunneridae</taxon>
        <taxon>Pentapetalae</taxon>
        <taxon>rosids</taxon>
        <taxon>malvids</taxon>
        <taxon>Brassicales</taxon>
        <taxon>Brassicaceae</taxon>
        <taxon>Brassiceae</taxon>
        <taxon>Brassica</taxon>
    </lineage>
</organism>
<evidence type="ECO:0000256" key="3">
    <source>
        <dbReference type="ARBA" id="ARBA00022989"/>
    </source>
</evidence>
<feature type="transmembrane region" description="Helical" evidence="5">
    <location>
        <begin position="549"/>
        <end position="567"/>
    </location>
</feature>
<name>A0ABQ7N5X7_BRACM</name>
<feature type="domain" description="Senescence" evidence="6">
    <location>
        <begin position="141"/>
        <end position="311"/>
    </location>
</feature>
<feature type="transmembrane region" description="Helical" evidence="5">
    <location>
        <begin position="613"/>
        <end position="636"/>
    </location>
</feature>
<gene>
    <name evidence="7" type="primary">A03p045190.1_BraROA</name>
    <name evidence="7" type="ORF">IGI04_012152</name>
</gene>
<reference evidence="7 8" key="1">
    <citation type="submission" date="2021-03" db="EMBL/GenBank/DDBJ databases">
        <authorList>
            <person name="King G.J."/>
            <person name="Bancroft I."/>
            <person name="Baten A."/>
            <person name="Bloomfield J."/>
            <person name="Borpatragohain P."/>
            <person name="He Z."/>
            <person name="Irish N."/>
            <person name="Irwin J."/>
            <person name="Liu K."/>
            <person name="Mauleon R.P."/>
            <person name="Moore J."/>
            <person name="Morris R."/>
            <person name="Ostergaard L."/>
            <person name="Wang B."/>
            <person name="Wells R."/>
        </authorList>
    </citation>
    <scope>NUCLEOTIDE SEQUENCE [LARGE SCALE GENOMIC DNA]</scope>
    <source>
        <strain evidence="7">R-o-18</strain>
        <tissue evidence="7">Leaf</tissue>
    </source>
</reference>